<gene>
    <name evidence="3" type="ORF">E5676_scaffold411G00940</name>
</gene>
<dbReference type="InterPro" id="IPR013103">
    <property type="entry name" value="RVT_2"/>
</dbReference>
<sequence length="598" mass="65271">MDTSALPVEVPKVDTLPDGDPSAGIITRKKEKVDYSKMITDLCYTSAIECSTIDVALKDEYWINAMQEELLQFRCNNVWTLVPKPEGANIIGPKWIFKNKTDEARCVKKNKAHSVAQGYAQFEGVDFDETFNPVARLEAIRLTNDQLIVAQIFVNDIIFGGFPQDLVNNFIDITKSEFQMSMVGELSCFLGLQIKQKSEGIFIFQENRLYIAYAVGICARYQVGPRTSHLKAVKRILKYVHGTSDFGILYSYDTTSILVGYCDADWAGSSDDKKSTSGALGFGVNDIMVNTRKEKSQAEVSSKLPTQTVDSSFPATSGAHASNISTTPLSDMDSDDLDNVPLARLLKKTTVPEVTIEILAAPFMPVHSQESSSTEGVFVPTPGISPASNVQPRPLVHSPHSASLPFKPHVAHASVPDNVPGDVSTASEGRTDVRSDENKVDPSNPNMCSEDVPTNSDDNLVVPPGSPEIPVALKPAKFIVNFPDEFNDPSSPDYQRVHTRVALSIKYVILHKIGVANWFPSSYASSVSAAVGTFLYQICNDNKVDTSAFIYNQLLRHVGLFGVKIPIALSRFFSSLLLHLTGAVITASDAPGPNPKTL</sequence>
<feature type="region of interest" description="Disordered" evidence="1">
    <location>
        <begin position="296"/>
        <end position="334"/>
    </location>
</feature>
<feature type="compositionally biased region" description="Polar residues" evidence="1">
    <location>
        <begin position="298"/>
        <end position="329"/>
    </location>
</feature>
<feature type="compositionally biased region" description="Basic and acidic residues" evidence="1">
    <location>
        <begin position="429"/>
        <end position="440"/>
    </location>
</feature>
<evidence type="ECO:0000313" key="4">
    <source>
        <dbReference type="Proteomes" id="UP000321947"/>
    </source>
</evidence>
<evidence type="ECO:0000259" key="2">
    <source>
        <dbReference type="Pfam" id="PF07727"/>
    </source>
</evidence>
<accession>A0A5D3D2M3</accession>
<feature type="compositionally biased region" description="Polar residues" evidence="1">
    <location>
        <begin position="441"/>
        <end position="453"/>
    </location>
</feature>
<evidence type="ECO:0000313" key="3">
    <source>
        <dbReference type="EMBL" id="TYK18162.1"/>
    </source>
</evidence>
<proteinExistence type="predicted"/>
<protein>
    <submittedName>
        <fullName evidence="3">Envelope-like protein</fullName>
    </submittedName>
</protein>
<organism evidence="3 4">
    <name type="scientific">Cucumis melo var. makuwa</name>
    <name type="common">Oriental melon</name>
    <dbReference type="NCBI Taxonomy" id="1194695"/>
    <lineage>
        <taxon>Eukaryota</taxon>
        <taxon>Viridiplantae</taxon>
        <taxon>Streptophyta</taxon>
        <taxon>Embryophyta</taxon>
        <taxon>Tracheophyta</taxon>
        <taxon>Spermatophyta</taxon>
        <taxon>Magnoliopsida</taxon>
        <taxon>eudicotyledons</taxon>
        <taxon>Gunneridae</taxon>
        <taxon>Pentapetalae</taxon>
        <taxon>rosids</taxon>
        <taxon>fabids</taxon>
        <taxon>Cucurbitales</taxon>
        <taxon>Cucurbitaceae</taxon>
        <taxon>Benincaseae</taxon>
        <taxon>Cucumis</taxon>
    </lineage>
</organism>
<dbReference type="EMBL" id="SSTD01007927">
    <property type="protein sequence ID" value="TYK18162.1"/>
    <property type="molecule type" value="Genomic_DNA"/>
</dbReference>
<dbReference type="Pfam" id="PF07727">
    <property type="entry name" value="RVT_2"/>
    <property type="match status" value="1"/>
</dbReference>
<dbReference type="PANTHER" id="PTHR11439">
    <property type="entry name" value="GAG-POL-RELATED RETROTRANSPOSON"/>
    <property type="match status" value="1"/>
</dbReference>
<comment type="caution">
    <text evidence="3">The sequence shown here is derived from an EMBL/GenBank/DDBJ whole genome shotgun (WGS) entry which is preliminary data.</text>
</comment>
<evidence type="ECO:0000256" key="1">
    <source>
        <dbReference type="SAM" id="MobiDB-lite"/>
    </source>
</evidence>
<reference evidence="3 4" key="1">
    <citation type="submission" date="2019-08" db="EMBL/GenBank/DDBJ databases">
        <title>Draft genome sequences of two oriental melons (Cucumis melo L. var makuwa).</title>
        <authorList>
            <person name="Kwon S.-Y."/>
        </authorList>
    </citation>
    <scope>NUCLEOTIDE SEQUENCE [LARGE SCALE GENOMIC DNA]</scope>
    <source>
        <strain evidence="4">cv. Chang Bougi</strain>
        <tissue evidence="3">Leaf</tissue>
    </source>
</reference>
<dbReference type="PANTHER" id="PTHR11439:SF483">
    <property type="entry name" value="PEPTIDE SYNTHASE GLIP-LIKE, PUTATIVE (AFU_ORTHOLOGUE AFUA_3G12920)-RELATED"/>
    <property type="match status" value="1"/>
</dbReference>
<name>A0A5D3D2M3_CUCMM</name>
<feature type="domain" description="Reverse transcriptase Ty1/copia-type" evidence="2">
    <location>
        <begin position="76"/>
        <end position="142"/>
    </location>
</feature>
<dbReference type="AlphaFoldDB" id="A0A5D3D2M3"/>
<feature type="region of interest" description="Disordered" evidence="1">
    <location>
        <begin position="412"/>
        <end position="453"/>
    </location>
</feature>
<dbReference type="Proteomes" id="UP000321947">
    <property type="component" value="Unassembled WGS sequence"/>
</dbReference>